<evidence type="ECO:0000313" key="6">
    <source>
        <dbReference type="EMBL" id="OKH40814.1"/>
    </source>
</evidence>
<dbReference type="PANTHER" id="PTHR30570:SF1">
    <property type="entry name" value="PHOSPHATE-BINDING PROTEIN PSTS"/>
    <property type="match status" value="1"/>
</dbReference>
<evidence type="ECO:0000256" key="4">
    <source>
        <dbReference type="RuleBase" id="RU367119"/>
    </source>
</evidence>
<sequence length="340" mass="37597">MNVTEKPQVFRLRKITLIVGAAALLNSCSQVQSQQKPIKIDGSSTVYPITSAIAKNYQTTNPNTKVETGFSGTTGGFRKFCTKEVDIANASRPINAQEMQTCNQAGVRFIELPVAFDALTIVVNPQNNWVQNITVDELKRIWEPAAEGKITNWNQVRPEWPDRPLKLFAPGKDSGTFDYFTEAVIGEVDASRKDYTASEDDEVIAKGVMQDPNALGYFGLAYYEENQGKLKAVPVNSGKGAIAPSLKTVEANQYQPLARPLFIYINAKSAQDNPALRDFVKSYIKNAPKVVKTVGYVPLPEEGYRLAEVHFNRAKVGTVFDGKAQLDLTLAELLRKQAKF</sequence>
<keyword evidence="3" id="KW-0732">Signal</keyword>
<dbReference type="InterPro" id="IPR050811">
    <property type="entry name" value="Phosphate_ABC_transporter"/>
</dbReference>
<dbReference type="Gene3D" id="3.40.190.10">
    <property type="entry name" value="Periplasmic binding protein-like II"/>
    <property type="match status" value="2"/>
</dbReference>
<dbReference type="AlphaFoldDB" id="A0A1U7ITK5"/>
<name>A0A1U7ITK5_9CYAN</name>
<dbReference type="GO" id="GO:0006817">
    <property type="term" value="P:phosphate ion transport"/>
    <property type="evidence" value="ECO:0007669"/>
    <property type="project" value="UniProtKB-UniRule"/>
</dbReference>
<dbReference type="InterPro" id="IPR024370">
    <property type="entry name" value="PBP_domain"/>
</dbReference>
<dbReference type="PANTHER" id="PTHR30570">
    <property type="entry name" value="PERIPLASMIC PHOSPHATE BINDING COMPONENT OF PHOSPHATE ABC TRANSPORTER"/>
    <property type="match status" value="1"/>
</dbReference>
<evidence type="ECO:0000313" key="7">
    <source>
        <dbReference type="Proteomes" id="UP000185860"/>
    </source>
</evidence>
<feature type="domain" description="PBP" evidence="5">
    <location>
        <begin position="32"/>
        <end position="280"/>
    </location>
</feature>
<gene>
    <name evidence="6" type="ORF">NIES2119_00415</name>
</gene>
<dbReference type="InterPro" id="IPR011862">
    <property type="entry name" value="Phos-bd"/>
</dbReference>
<protein>
    <recommendedName>
        <fullName evidence="4">Phosphate-binding protein</fullName>
    </recommendedName>
</protein>
<reference evidence="6 7" key="1">
    <citation type="submission" date="2016-11" db="EMBL/GenBank/DDBJ databases">
        <title>Draft Genome Sequences of Nine Cyanobacterial Strains from Diverse Habitats.</title>
        <authorList>
            <person name="Zhu T."/>
            <person name="Hou S."/>
            <person name="Lu X."/>
            <person name="Hess W.R."/>
        </authorList>
    </citation>
    <scope>NUCLEOTIDE SEQUENCE [LARGE SCALE GENOMIC DNA]</scope>
    <source>
        <strain evidence="6 7">IAM M-71</strain>
    </source>
</reference>
<comment type="function">
    <text evidence="4">Involved in the system for phosphate transport across the cytoplasmic membrane.</text>
</comment>
<evidence type="ECO:0000256" key="2">
    <source>
        <dbReference type="ARBA" id="ARBA00022448"/>
    </source>
</evidence>
<comment type="similarity">
    <text evidence="1 4">Belongs to the PstS family.</text>
</comment>
<keyword evidence="4" id="KW-0592">Phosphate transport</keyword>
<keyword evidence="2 4" id="KW-0813">Transport</keyword>
<dbReference type="SUPFAM" id="SSF53850">
    <property type="entry name" value="Periplasmic binding protein-like II"/>
    <property type="match status" value="1"/>
</dbReference>
<dbReference type="GO" id="GO:0042301">
    <property type="term" value="F:phosphate ion binding"/>
    <property type="evidence" value="ECO:0007669"/>
    <property type="project" value="UniProtKB-UniRule"/>
</dbReference>
<evidence type="ECO:0000256" key="1">
    <source>
        <dbReference type="ARBA" id="ARBA00008725"/>
    </source>
</evidence>
<organism evidence="6 7">
    <name type="scientific">[Phormidium ambiguum] IAM M-71</name>
    <dbReference type="NCBI Taxonomy" id="454136"/>
    <lineage>
        <taxon>Bacteria</taxon>
        <taxon>Bacillati</taxon>
        <taxon>Cyanobacteriota</taxon>
        <taxon>Cyanophyceae</taxon>
        <taxon>Oscillatoriophycideae</taxon>
        <taxon>Aerosakkonematales</taxon>
        <taxon>Aerosakkonemataceae</taxon>
        <taxon>Floridanema</taxon>
    </lineage>
</organism>
<dbReference type="FunFam" id="3.40.190.10:FF:000156">
    <property type="entry name" value="Phosphate ABC transporter, phosphate-binding protein"/>
    <property type="match status" value="1"/>
</dbReference>
<evidence type="ECO:0000256" key="3">
    <source>
        <dbReference type="ARBA" id="ARBA00022729"/>
    </source>
</evidence>
<dbReference type="OrthoDB" id="9790048at2"/>
<evidence type="ECO:0000259" key="5">
    <source>
        <dbReference type="Pfam" id="PF12849"/>
    </source>
</evidence>
<dbReference type="STRING" id="454136.NIES2119_00415"/>
<comment type="caution">
    <text evidence="6">The sequence shown here is derived from an EMBL/GenBank/DDBJ whole genome shotgun (WGS) entry which is preliminary data.</text>
</comment>
<dbReference type="RefSeq" id="WP_073591488.1">
    <property type="nucleotide sequence ID" value="NZ_MRCE01000001.1"/>
</dbReference>
<dbReference type="EMBL" id="MRCE01000001">
    <property type="protein sequence ID" value="OKH40814.1"/>
    <property type="molecule type" value="Genomic_DNA"/>
</dbReference>
<dbReference type="CDD" id="cd13654">
    <property type="entry name" value="PBP2_phosphate_like_2"/>
    <property type="match status" value="1"/>
</dbReference>
<dbReference type="NCBIfam" id="TIGR02136">
    <property type="entry name" value="ptsS_2"/>
    <property type="match status" value="1"/>
</dbReference>
<proteinExistence type="inferred from homology"/>
<accession>A0A1U7ITK5</accession>
<dbReference type="Proteomes" id="UP000185860">
    <property type="component" value="Unassembled WGS sequence"/>
</dbReference>
<dbReference type="Pfam" id="PF12849">
    <property type="entry name" value="PBP_like_2"/>
    <property type="match status" value="1"/>
</dbReference>